<name>A0A5B6VVL5_9ROSI</name>
<evidence type="ECO:0000256" key="1">
    <source>
        <dbReference type="SAM" id="Phobius"/>
    </source>
</evidence>
<comment type="caution">
    <text evidence="2">The sequence shown here is derived from an EMBL/GenBank/DDBJ whole genome shotgun (WGS) entry which is preliminary data.</text>
</comment>
<reference evidence="3" key="1">
    <citation type="journal article" date="2019" name="Plant Biotechnol. J.">
        <title>Genome sequencing of the Australian wild diploid species Gossypium australe highlights disease resistance and delayed gland morphogenesis.</title>
        <authorList>
            <person name="Cai Y."/>
            <person name="Cai X."/>
            <person name="Wang Q."/>
            <person name="Wang P."/>
            <person name="Zhang Y."/>
            <person name="Cai C."/>
            <person name="Xu Y."/>
            <person name="Wang K."/>
            <person name="Zhou Z."/>
            <person name="Wang C."/>
            <person name="Geng S."/>
            <person name="Li B."/>
            <person name="Dong Q."/>
            <person name="Hou Y."/>
            <person name="Wang H."/>
            <person name="Ai P."/>
            <person name="Liu Z."/>
            <person name="Yi F."/>
            <person name="Sun M."/>
            <person name="An G."/>
            <person name="Cheng J."/>
            <person name="Zhang Y."/>
            <person name="Shi Q."/>
            <person name="Xie Y."/>
            <person name="Shi X."/>
            <person name="Chang Y."/>
            <person name="Huang F."/>
            <person name="Chen Y."/>
            <person name="Hong S."/>
            <person name="Mi L."/>
            <person name="Sun Q."/>
            <person name="Zhang L."/>
            <person name="Zhou B."/>
            <person name="Peng R."/>
            <person name="Zhang X."/>
            <person name="Liu F."/>
        </authorList>
    </citation>
    <scope>NUCLEOTIDE SEQUENCE [LARGE SCALE GENOMIC DNA]</scope>
    <source>
        <strain evidence="3">cv. PA1801</strain>
    </source>
</reference>
<keyword evidence="3" id="KW-1185">Reference proteome</keyword>
<sequence length="97" mass="10966">MLLLQPRSQIIPLDGPLSKIIILPLLHFCPQYLKLTVDGPKSTTEETTLAVCKLIKRSRIVTKTMVDCFISFFISWVSCIVGKLSVLHINLCRQIVQ</sequence>
<protein>
    <submittedName>
        <fullName evidence="2">Uncharacterized protein</fullName>
    </submittedName>
</protein>
<proteinExistence type="predicted"/>
<gene>
    <name evidence="2" type="ORF">EPI10_023438</name>
</gene>
<evidence type="ECO:0000313" key="3">
    <source>
        <dbReference type="Proteomes" id="UP000325315"/>
    </source>
</evidence>
<dbReference type="Proteomes" id="UP000325315">
    <property type="component" value="Unassembled WGS sequence"/>
</dbReference>
<keyword evidence="1" id="KW-0472">Membrane</keyword>
<dbReference type="EMBL" id="SMMG02000005">
    <property type="protein sequence ID" value="KAA3473024.1"/>
    <property type="molecule type" value="Genomic_DNA"/>
</dbReference>
<keyword evidence="1" id="KW-1133">Transmembrane helix</keyword>
<feature type="transmembrane region" description="Helical" evidence="1">
    <location>
        <begin position="66"/>
        <end position="89"/>
    </location>
</feature>
<keyword evidence="1" id="KW-0812">Transmembrane</keyword>
<evidence type="ECO:0000313" key="2">
    <source>
        <dbReference type="EMBL" id="KAA3473024.1"/>
    </source>
</evidence>
<accession>A0A5B6VVL5</accession>
<dbReference type="AlphaFoldDB" id="A0A5B6VVL5"/>
<organism evidence="2 3">
    <name type="scientific">Gossypium australe</name>
    <dbReference type="NCBI Taxonomy" id="47621"/>
    <lineage>
        <taxon>Eukaryota</taxon>
        <taxon>Viridiplantae</taxon>
        <taxon>Streptophyta</taxon>
        <taxon>Embryophyta</taxon>
        <taxon>Tracheophyta</taxon>
        <taxon>Spermatophyta</taxon>
        <taxon>Magnoliopsida</taxon>
        <taxon>eudicotyledons</taxon>
        <taxon>Gunneridae</taxon>
        <taxon>Pentapetalae</taxon>
        <taxon>rosids</taxon>
        <taxon>malvids</taxon>
        <taxon>Malvales</taxon>
        <taxon>Malvaceae</taxon>
        <taxon>Malvoideae</taxon>
        <taxon>Gossypium</taxon>
    </lineage>
</organism>